<feature type="domain" description="GST C-terminal" evidence="2">
    <location>
        <begin position="165"/>
        <end position="292"/>
    </location>
</feature>
<dbReference type="RefSeq" id="WP_169250552.1">
    <property type="nucleotide sequence ID" value="NZ_SPMZ01000084.1"/>
</dbReference>
<keyword evidence="4" id="KW-1185">Reference proteome</keyword>
<dbReference type="SFLD" id="SFLDG01206">
    <property type="entry name" value="Xi.1"/>
    <property type="match status" value="1"/>
</dbReference>
<dbReference type="InterPro" id="IPR040079">
    <property type="entry name" value="Glutathione_S-Trfase"/>
</dbReference>
<evidence type="ECO:0000313" key="3">
    <source>
        <dbReference type="EMBL" id="NMQ21281.1"/>
    </source>
</evidence>
<dbReference type="Pfam" id="PF13410">
    <property type="entry name" value="GST_C_2"/>
    <property type="match status" value="1"/>
</dbReference>
<name>A0ABX1TPE2_9GAMM</name>
<dbReference type="SFLD" id="SFLDG01148">
    <property type="entry name" value="Xi_(cytGST)"/>
    <property type="match status" value="1"/>
</dbReference>
<evidence type="ECO:0000259" key="2">
    <source>
        <dbReference type="PROSITE" id="PS50405"/>
    </source>
</evidence>
<reference evidence="3 4" key="1">
    <citation type="submission" date="2019-03" db="EMBL/GenBank/DDBJ databases">
        <title>Metabolic reconstructions from genomes of highly enriched 'Candidatus Accumulibacter' and 'Candidatus Competibacter' bioreactor populations.</title>
        <authorList>
            <person name="Annavajhala M.K."/>
            <person name="Welles L."/>
            <person name="Abbas B."/>
            <person name="Sorokin D."/>
            <person name="Park H."/>
            <person name="Van Loosdrecht M."/>
            <person name="Chandran K."/>
        </authorList>
    </citation>
    <scope>NUCLEOTIDE SEQUENCE [LARGE SCALE GENOMIC DNA]</scope>
    <source>
        <strain evidence="3 4">SBR_G</strain>
    </source>
</reference>
<protein>
    <submittedName>
        <fullName evidence="3">Glutathione S-transferase family protein</fullName>
    </submittedName>
</protein>
<dbReference type="Pfam" id="PF13409">
    <property type="entry name" value="GST_N_2"/>
    <property type="match status" value="1"/>
</dbReference>
<dbReference type="CDD" id="cd03190">
    <property type="entry name" value="GST_C_Omega_like"/>
    <property type="match status" value="1"/>
</dbReference>
<dbReference type="InterPro" id="IPR036249">
    <property type="entry name" value="Thioredoxin-like_sf"/>
</dbReference>
<dbReference type="PANTHER" id="PTHR32419">
    <property type="entry name" value="GLUTATHIONYL-HYDROQUINONE REDUCTASE"/>
    <property type="match status" value="1"/>
</dbReference>
<dbReference type="SUPFAM" id="SSF52833">
    <property type="entry name" value="Thioredoxin-like"/>
    <property type="match status" value="1"/>
</dbReference>
<sequence>MKDLVDGVVRERPFEPETENGEFRREERTFRNWITADGSSGFPAEPGRYHLYVSLGCPWAHRTLIVRALKRLEAVISVAVVEPIIGPQGWAFGEASRGTADPLYGKQYLHEIYTMAQPSFTGIVTVPVLWDRRERTIVNNESSEIIRMFNSAFDAHGDARLDLYPRPLRHEIDALNAWIYDRVNNGVYQAGFASTQAAYDQAVDRLFAALDELERRLSDQPYLVGERPTEADWRLFPTLVRFDMAYHGLFKCNIRRLVDYPRLWEYTRRLYQVPGIAETVRFDHIKRLYYSLPTLNPNGIIPKGPDLENRLGQP</sequence>
<dbReference type="Gene3D" id="1.20.1050.10">
    <property type="match status" value="1"/>
</dbReference>
<dbReference type="InterPro" id="IPR047047">
    <property type="entry name" value="GST_Omega-like_C"/>
</dbReference>
<dbReference type="EMBL" id="SPMZ01000084">
    <property type="protein sequence ID" value="NMQ21281.1"/>
    <property type="molecule type" value="Genomic_DNA"/>
</dbReference>
<dbReference type="PIRSF" id="PIRSF015753">
    <property type="entry name" value="GST"/>
    <property type="match status" value="1"/>
</dbReference>
<evidence type="ECO:0000313" key="4">
    <source>
        <dbReference type="Proteomes" id="UP000760480"/>
    </source>
</evidence>
<dbReference type="SFLD" id="SFLDS00019">
    <property type="entry name" value="Glutathione_Transferase_(cytos"/>
    <property type="match status" value="1"/>
</dbReference>
<dbReference type="SUPFAM" id="SSF47616">
    <property type="entry name" value="GST C-terminal domain-like"/>
    <property type="match status" value="1"/>
</dbReference>
<proteinExistence type="predicted"/>
<accession>A0ABX1TPE2</accession>
<dbReference type="PANTHER" id="PTHR32419:SF6">
    <property type="entry name" value="GLUTATHIONE S-TRANSFERASE OMEGA-LIKE 1-RELATED"/>
    <property type="match status" value="1"/>
</dbReference>
<feature type="region of interest" description="Disordered" evidence="1">
    <location>
        <begin position="1"/>
        <end position="22"/>
    </location>
</feature>
<comment type="caution">
    <text evidence="3">The sequence shown here is derived from an EMBL/GenBank/DDBJ whole genome shotgun (WGS) entry which is preliminary data.</text>
</comment>
<evidence type="ECO:0000256" key="1">
    <source>
        <dbReference type="SAM" id="MobiDB-lite"/>
    </source>
</evidence>
<dbReference type="InterPro" id="IPR036282">
    <property type="entry name" value="Glutathione-S-Trfase_C_sf"/>
</dbReference>
<dbReference type="InterPro" id="IPR016639">
    <property type="entry name" value="GST_Omega/GSH"/>
</dbReference>
<dbReference type="PROSITE" id="PS50405">
    <property type="entry name" value="GST_CTER"/>
    <property type="match status" value="1"/>
</dbReference>
<gene>
    <name evidence="3" type="ORF">E4P82_20000</name>
</gene>
<dbReference type="InterPro" id="IPR010987">
    <property type="entry name" value="Glutathione-S-Trfase_C-like"/>
</dbReference>
<organism evidence="3 4">
    <name type="scientific">Candidatus Competibacter phosphatis</name>
    <dbReference type="NCBI Taxonomy" id="221280"/>
    <lineage>
        <taxon>Bacteria</taxon>
        <taxon>Pseudomonadati</taxon>
        <taxon>Pseudomonadota</taxon>
        <taxon>Gammaproteobacteria</taxon>
        <taxon>Candidatus Competibacteraceae</taxon>
        <taxon>Candidatus Competibacter</taxon>
    </lineage>
</organism>
<dbReference type="InterPro" id="IPR004045">
    <property type="entry name" value="Glutathione_S-Trfase_N"/>
</dbReference>
<dbReference type="Proteomes" id="UP000760480">
    <property type="component" value="Unassembled WGS sequence"/>
</dbReference>
<dbReference type="Gene3D" id="3.40.30.10">
    <property type="entry name" value="Glutaredoxin"/>
    <property type="match status" value="1"/>
</dbReference>